<feature type="coiled-coil region" evidence="1">
    <location>
        <begin position="39"/>
        <end position="66"/>
    </location>
</feature>
<accession>A0A6C0EEM8</accession>
<organism evidence="2">
    <name type="scientific">viral metagenome</name>
    <dbReference type="NCBI Taxonomy" id="1070528"/>
    <lineage>
        <taxon>unclassified sequences</taxon>
        <taxon>metagenomes</taxon>
        <taxon>organismal metagenomes</taxon>
    </lineage>
</organism>
<evidence type="ECO:0000313" key="2">
    <source>
        <dbReference type="EMBL" id="QHT26863.1"/>
    </source>
</evidence>
<proteinExistence type="predicted"/>
<dbReference type="Pfam" id="PF19064">
    <property type="entry name" value="DUF5760"/>
    <property type="match status" value="1"/>
</dbReference>
<dbReference type="InterPro" id="IPR043918">
    <property type="entry name" value="DUF5760"/>
</dbReference>
<reference evidence="2" key="1">
    <citation type="journal article" date="2020" name="Nature">
        <title>Giant virus diversity and host interactions through global metagenomics.</title>
        <authorList>
            <person name="Schulz F."/>
            <person name="Roux S."/>
            <person name="Paez-Espino D."/>
            <person name="Jungbluth S."/>
            <person name="Walsh D.A."/>
            <person name="Denef V.J."/>
            <person name="McMahon K.D."/>
            <person name="Konstantinidis K.T."/>
            <person name="Eloe-Fadrosh E.A."/>
            <person name="Kyrpides N.C."/>
            <person name="Woyke T."/>
        </authorList>
    </citation>
    <scope>NUCLEOTIDE SEQUENCE</scope>
    <source>
        <strain evidence="2">GVMAG-M-3300023179-2</strain>
    </source>
</reference>
<protein>
    <submittedName>
        <fullName evidence="2">Uncharacterized protein</fullName>
    </submittedName>
</protein>
<dbReference type="AlphaFoldDB" id="A0A6C0EEM8"/>
<keyword evidence="1" id="KW-0175">Coiled coil</keyword>
<dbReference type="EMBL" id="MN739803">
    <property type="protein sequence ID" value="QHT26863.1"/>
    <property type="molecule type" value="Genomic_DNA"/>
</dbReference>
<name>A0A6C0EEM8_9ZZZZ</name>
<sequence>MNNKSYLNKDLFLNKYNIMSENDNEKKVSQEFVNAVKKYIEVDDILKDAREKIKKLNNDKKNNEEFILNYLKSIDEKVIDIQDGKLRRNISKTQSPLKKELIQKALIDIIGDSIKATSITEQIIKSRPIVERVTLKRTRNRKTEVQDTS</sequence>
<evidence type="ECO:0000256" key="1">
    <source>
        <dbReference type="SAM" id="Coils"/>
    </source>
</evidence>